<dbReference type="InterPro" id="IPR036388">
    <property type="entry name" value="WH-like_DNA-bd_sf"/>
</dbReference>
<dbReference type="PRINTS" id="PR00039">
    <property type="entry name" value="HTHLYSR"/>
</dbReference>
<dbReference type="KEGG" id="dsa:Desal_0209"/>
<dbReference type="HOGENOM" id="CLU_039613_6_1_7"/>
<dbReference type="GO" id="GO:0003700">
    <property type="term" value="F:DNA-binding transcription factor activity"/>
    <property type="evidence" value="ECO:0007669"/>
    <property type="project" value="InterPro"/>
</dbReference>
<evidence type="ECO:0000256" key="1">
    <source>
        <dbReference type="ARBA" id="ARBA00009437"/>
    </source>
</evidence>
<dbReference type="InterPro" id="IPR005119">
    <property type="entry name" value="LysR_subst-bd"/>
</dbReference>
<dbReference type="Proteomes" id="UP000002601">
    <property type="component" value="Chromosome"/>
</dbReference>
<dbReference type="GO" id="GO:0000976">
    <property type="term" value="F:transcription cis-regulatory region binding"/>
    <property type="evidence" value="ECO:0007669"/>
    <property type="project" value="TreeGrafter"/>
</dbReference>
<dbReference type="FunFam" id="1.10.10.10:FF:000001">
    <property type="entry name" value="LysR family transcriptional regulator"/>
    <property type="match status" value="1"/>
</dbReference>
<comment type="similarity">
    <text evidence="1">Belongs to the LysR transcriptional regulatory family.</text>
</comment>
<evidence type="ECO:0000256" key="2">
    <source>
        <dbReference type="ARBA" id="ARBA00023015"/>
    </source>
</evidence>
<dbReference type="PANTHER" id="PTHR30126:SF40">
    <property type="entry name" value="HTH-TYPE TRANSCRIPTIONAL REGULATOR GLTR"/>
    <property type="match status" value="1"/>
</dbReference>
<evidence type="ECO:0000313" key="7">
    <source>
        <dbReference type="Proteomes" id="UP000002601"/>
    </source>
</evidence>
<keyword evidence="4" id="KW-0804">Transcription</keyword>
<protein>
    <submittedName>
        <fullName evidence="6">Transcriptional regulator, LysR family</fullName>
    </submittedName>
</protein>
<evidence type="ECO:0000313" key="6">
    <source>
        <dbReference type="EMBL" id="ACS78277.1"/>
    </source>
</evidence>
<gene>
    <name evidence="6" type="ordered locus">Desal_0209</name>
</gene>
<name>C6BVR3_MARSD</name>
<keyword evidence="3" id="KW-0238">DNA-binding</keyword>
<organism evidence="6 7">
    <name type="scientific">Maridesulfovibrio salexigens (strain ATCC 14822 / DSM 2638 / NCIMB 8403 / VKM B-1763)</name>
    <name type="common">Desulfovibrio salexigens</name>
    <dbReference type="NCBI Taxonomy" id="526222"/>
    <lineage>
        <taxon>Bacteria</taxon>
        <taxon>Pseudomonadati</taxon>
        <taxon>Thermodesulfobacteriota</taxon>
        <taxon>Desulfovibrionia</taxon>
        <taxon>Desulfovibrionales</taxon>
        <taxon>Desulfovibrionaceae</taxon>
        <taxon>Maridesulfovibrio</taxon>
    </lineage>
</organism>
<dbReference type="InterPro" id="IPR036390">
    <property type="entry name" value="WH_DNA-bd_sf"/>
</dbReference>
<proteinExistence type="inferred from homology"/>
<dbReference type="OrthoDB" id="5317428at2"/>
<reference evidence="6 7" key="1">
    <citation type="submission" date="2009-06" db="EMBL/GenBank/DDBJ databases">
        <title>Complete sequence of Desulfovibrio salexigens DSM 2638.</title>
        <authorList>
            <consortium name="US DOE Joint Genome Institute"/>
            <person name="Lucas S."/>
            <person name="Copeland A."/>
            <person name="Lapidus A."/>
            <person name="Glavina del Rio T."/>
            <person name="Tice H."/>
            <person name="Bruce D."/>
            <person name="Goodwin L."/>
            <person name="Pitluck S."/>
            <person name="Munk A.C."/>
            <person name="Brettin T."/>
            <person name="Detter J.C."/>
            <person name="Han C."/>
            <person name="Tapia R."/>
            <person name="Larimer F."/>
            <person name="Land M."/>
            <person name="Hauser L."/>
            <person name="Kyrpides N."/>
            <person name="Anderson I."/>
            <person name="Wall J.D."/>
            <person name="Arkin A.P."/>
            <person name="Dehal P."/>
            <person name="Chivian D."/>
            <person name="Giles B."/>
            <person name="Hazen T.C."/>
        </authorList>
    </citation>
    <scope>NUCLEOTIDE SEQUENCE [LARGE SCALE GENOMIC DNA]</scope>
    <source>
        <strain evidence="7">ATCC 14822 / DSM 2638 / NCIMB 8403 / VKM B-1763</strain>
    </source>
</reference>
<dbReference type="PROSITE" id="PS50931">
    <property type="entry name" value="HTH_LYSR"/>
    <property type="match status" value="1"/>
</dbReference>
<dbReference type="InterPro" id="IPR000847">
    <property type="entry name" value="LysR_HTH_N"/>
</dbReference>
<keyword evidence="2" id="KW-0805">Transcription regulation</keyword>
<feature type="domain" description="HTH lysR-type" evidence="5">
    <location>
        <begin position="1"/>
        <end position="58"/>
    </location>
</feature>
<dbReference type="CDD" id="cd05466">
    <property type="entry name" value="PBP2_LTTR_substrate"/>
    <property type="match status" value="1"/>
</dbReference>
<dbReference type="SUPFAM" id="SSF53850">
    <property type="entry name" value="Periplasmic binding protein-like II"/>
    <property type="match status" value="1"/>
</dbReference>
<dbReference type="PANTHER" id="PTHR30126">
    <property type="entry name" value="HTH-TYPE TRANSCRIPTIONAL REGULATOR"/>
    <property type="match status" value="1"/>
</dbReference>
<dbReference type="Pfam" id="PF03466">
    <property type="entry name" value="LysR_substrate"/>
    <property type="match status" value="1"/>
</dbReference>
<sequence length="293" mass="33138">MELYQIKTFVVVAEEGNMTRAAKRLHASQSTISLHIKSLEEEFDVRLFLRTPKGMQPTPEGKQLLEKARDILDSVEKFESEAQTFKGELSGVARLGLQTSPVYLRTPQLIKLIKQEFPGLSVRLVQMPTWTIRSDIAARKLDGGFFYSNCPPDEVDGILLENTLLHVVGPASWKDQMEDASWEDLSKLDWIWTPEECSFNVKLEETFSSRDLEVSKSMIADSEDTHNALVKSGNGITVMRADEAAEGVEKGEFYIWPGGHIEVGLYFGFPRKRENDPVVRALLDCVEKVWEKA</sequence>
<dbReference type="EMBL" id="CP001649">
    <property type="protein sequence ID" value="ACS78277.1"/>
    <property type="molecule type" value="Genomic_DNA"/>
</dbReference>
<accession>C6BVR3</accession>
<dbReference type="Pfam" id="PF00126">
    <property type="entry name" value="HTH_1"/>
    <property type="match status" value="1"/>
</dbReference>
<dbReference type="AlphaFoldDB" id="C6BVR3"/>
<keyword evidence="7" id="KW-1185">Reference proteome</keyword>
<evidence type="ECO:0000256" key="4">
    <source>
        <dbReference type="ARBA" id="ARBA00023163"/>
    </source>
</evidence>
<dbReference type="eggNOG" id="COG0583">
    <property type="taxonomic scope" value="Bacteria"/>
</dbReference>
<dbReference type="Gene3D" id="1.10.10.10">
    <property type="entry name" value="Winged helix-like DNA-binding domain superfamily/Winged helix DNA-binding domain"/>
    <property type="match status" value="1"/>
</dbReference>
<dbReference type="RefSeq" id="WP_012765803.1">
    <property type="nucleotide sequence ID" value="NC_012881.1"/>
</dbReference>
<dbReference type="Gene3D" id="3.40.190.10">
    <property type="entry name" value="Periplasmic binding protein-like II"/>
    <property type="match status" value="2"/>
</dbReference>
<evidence type="ECO:0000256" key="3">
    <source>
        <dbReference type="ARBA" id="ARBA00023125"/>
    </source>
</evidence>
<dbReference type="STRING" id="526222.Desal_0209"/>
<evidence type="ECO:0000259" key="5">
    <source>
        <dbReference type="PROSITE" id="PS50931"/>
    </source>
</evidence>
<dbReference type="SUPFAM" id="SSF46785">
    <property type="entry name" value="Winged helix' DNA-binding domain"/>
    <property type="match status" value="1"/>
</dbReference>